<gene>
    <name evidence="1" type="ORF">O3303_16735</name>
</gene>
<keyword evidence="2" id="KW-1185">Reference proteome</keyword>
<dbReference type="RefSeq" id="WP_269559522.1">
    <property type="nucleotide sequence ID" value="NZ_CP114767.1"/>
</dbReference>
<dbReference type="Proteomes" id="UP001211005">
    <property type="component" value="Chromosome"/>
</dbReference>
<reference evidence="1 2" key="1">
    <citation type="submission" date="2022-12" db="EMBL/GenBank/DDBJ databases">
        <title>Hymenobacter canadensis sp. nov. isolated from lake water of the Cambridge Bay, Canada.</title>
        <authorList>
            <person name="Kim W.H."/>
            <person name="Lee Y.M."/>
        </authorList>
    </citation>
    <scope>NUCLEOTIDE SEQUENCE [LARGE SCALE GENOMIC DNA]</scope>
    <source>
        <strain evidence="1 2">PAMC 29467</strain>
    </source>
</reference>
<organism evidence="1 2">
    <name type="scientific">Hymenobacter canadensis</name>
    <dbReference type="NCBI Taxonomy" id="2999067"/>
    <lineage>
        <taxon>Bacteria</taxon>
        <taxon>Pseudomonadati</taxon>
        <taxon>Bacteroidota</taxon>
        <taxon>Cytophagia</taxon>
        <taxon>Cytophagales</taxon>
        <taxon>Hymenobacteraceae</taxon>
        <taxon>Hymenobacter</taxon>
    </lineage>
</organism>
<accession>A0ABY7LLX0</accession>
<dbReference type="EMBL" id="CP114767">
    <property type="protein sequence ID" value="WBA41451.1"/>
    <property type="molecule type" value="Genomic_DNA"/>
</dbReference>
<name>A0ABY7LLX0_9BACT</name>
<proteinExistence type="predicted"/>
<evidence type="ECO:0000313" key="1">
    <source>
        <dbReference type="EMBL" id="WBA41451.1"/>
    </source>
</evidence>
<protein>
    <submittedName>
        <fullName evidence="1">Uncharacterized protein</fullName>
    </submittedName>
</protein>
<sequence length="142" mass="16424">MKLLRWQWRGPMQLPAFQLAFNQLLNHTARYGITHMLADTSTMPPVGPREQAWLSEEWLPRSRIMQLQHLALVLPGSLHNQLVVENVVNDGRFYLDVQVHFFSDDYSALDWLANGEAVVAAMEQEWHNGRARSQSKVQFIGR</sequence>
<evidence type="ECO:0000313" key="2">
    <source>
        <dbReference type="Proteomes" id="UP001211005"/>
    </source>
</evidence>